<dbReference type="Gene3D" id="1.20.120.530">
    <property type="entry name" value="GntR ligand-binding domain-like"/>
    <property type="match status" value="1"/>
</dbReference>
<dbReference type="SMART" id="SM00345">
    <property type="entry name" value="HTH_GNTR"/>
    <property type="match status" value="1"/>
</dbReference>
<dbReference type="Gene3D" id="1.10.10.10">
    <property type="entry name" value="Winged helix-like DNA-binding domain superfamily/Winged helix DNA-binding domain"/>
    <property type="match status" value="1"/>
</dbReference>
<dbReference type="SMART" id="SM00895">
    <property type="entry name" value="FCD"/>
    <property type="match status" value="1"/>
</dbReference>
<sequence length="249" mass="27225">MPAHNIPLDTIQQYRSLRSTVTEALRTAIIVGDLEEGELYSAPALAEPLGVSATPVREAMMDLTNDGLVVPVKNKGFRVTEMTPEDLRETTAVRQLLEAPAVRALTGRLPEAAFPELRAKAEEISAAAAEGDLRTYLAEDRAFHAAILQYTGNTRLVDLCTRLRGQTRLKALRSLVDEGRLVESAHEHITLLDRMQAGDAEGAYEVIMHHLGHASQLWAQGTEGTEASDAVEVTPLLVRDLPNRAEDTE</sequence>
<accession>A0ABP9FW37</accession>
<evidence type="ECO:0000313" key="5">
    <source>
        <dbReference type="EMBL" id="GAA4918823.1"/>
    </source>
</evidence>
<dbReference type="InterPro" id="IPR000524">
    <property type="entry name" value="Tscrpt_reg_HTH_GntR"/>
</dbReference>
<dbReference type="PROSITE" id="PS50949">
    <property type="entry name" value="HTH_GNTR"/>
    <property type="match status" value="1"/>
</dbReference>
<evidence type="ECO:0000256" key="2">
    <source>
        <dbReference type="ARBA" id="ARBA00023125"/>
    </source>
</evidence>
<protein>
    <submittedName>
        <fullName evidence="5">GntR family transcriptional regulator</fullName>
    </submittedName>
</protein>
<gene>
    <name evidence="5" type="ORF">GCM10025790_13280</name>
</gene>
<dbReference type="InterPro" id="IPR008920">
    <property type="entry name" value="TF_FadR/GntR_C"/>
</dbReference>
<proteinExistence type="predicted"/>
<comment type="caution">
    <text evidence="5">The sequence shown here is derived from an EMBL/GenBank/DDBJ whole genome shotgun (WGS) entry which is preliminary data.</text>
</comment>
<keyword evidence="2" id="KW-0238">DNA-binding</keyword>
<dbReference type="Pfam" id="PF00392">
    <property type="entry name" value="GntR"/>
    <property type="match status" value="1"/>
</dbReference>
<evidence type="ECO:0000313" key="6">
    <source>
        <dbReference type="Proteomes" id="UP001500368"/>
    </source>
</evidence>
<dbReference type="InterPro" id="IPR036390">
    <property type="entry name" value="WH_DNA-bd_sf"/>
</dbReference>
<dbReference type="EMBL" id="BAABLW010000007">
    <property type="protein sequence ID" value="GAA4918823.1"/>
    <property type="molecule type" value="Genomic_DNA"/>
</dbReference>
<organism evidence="5 6">
    <name type="scientific">Nesterenkonia rhizosphaerae</name>
    <dbReference type="NCBI Taxonomy" id="1348272"/>
    <lineage>
        <taxon>Bacteria</taxon>
        <taxon>Bacillati</taxon>
        <taxon>Actinomycetota</taxon>
        <taxon>Actinomycetes</taxon>
        <taxon>Micrococcales</taxon>
        <taxon>Micrococcaceae</taxon>
        <taxon>Nesterenkonia</taxon>
    </lineage>
</organism>
<name>A0ABP9FW37_9MICC</name>
<evidence type="ECO:0000256" key="1">
    <source>
        <dbReference type="ARBA" id="ARBA00023015"/>
    </source>
</evidence>
<dbReference type="Proteomes" id="UP001500368">
    <property type="component" value="Unassembled WGS sequence"/>
</dbReference>
<dbReference type="InterPro" id="IPR011711">
    <property type="entry name" value="GntR_C"/>
</dbReference>
<evidence type="ECO:0000259" key="4">
    <source>
        <dbReference type="PROSITE" id="PS50949"/>
    </source>
</evidence>
<keyword evidence="1" id="KW-0805">Transcription regulation</keyword>
<dbReference type="Pfam" id="PF07729">
    <property type="entry name" value="FCD"/>
    <property type="match status" value="1"/>
</dbReference>
<dbReference type="RefSeq" id="WP_345477284.1">
    <property type="nucleotide sequence ID" value="NZ_BAABLW010000007.1"/>
</dbReference>
<dbReference type="PANTHER" id="PTHR43537">
    <property type="entry name" value="TRANSCRIPTIONAL REGULATOR, GNTR FAMILY"/>
    <property type="match status" value="1"/>
</dbReference>
<dbReference type="PANTHER" id="PTHR43537:SF45">
    <property type="entry name" value="GNTR FAMILY REGULATORY PROTEIN"/>
    <property type="match status" value="1"/>
</dbReference>
<dbReference type="SUPFAM" id="SSF46785">
    <property type="entry name" value="Winged helix' DNA-binding domain"/>
    <property type="match status" value="1"/>
</dbReference>
<keyword evidence="6" id="KW-1185">Reference proteome</keyword>
<evidence type="ECO:0000256" key="3">
    <source>
        <dbReference type="ARBA" id="ARBA00023163"/>
    </source>
</evidence>
<feature type="domain" description="HTH gntR-type" evidence="4">
    <location>
        <begin position="15"/>
        <end position="82"/>
    </location>
</feature>
<reference evidence="6" key="1">
    <citation type="journal article" date="2019" name="Int. J. Syst. Evol. Microbiol.">
        <title>The Global Catalogue of Microorganisms (GCM) 10K type strain sequencing project: providing services to taxonomists for standard genome sequencing and annotation.</title>
        <authorList>
            <consortium name="The Broad Institute Genomics Platform"/>
            <consortium name="The Broad Institute Genome Sequencing Center for Infectious Disease"/>
            <person name="Wu L."/>
            <person name="Ma J."/>
        </authorList>
    </citation>
    <scope>NUCLEOTIDE SEQUENCE [LARGE SCALE GENOMIC DNA]</scope>
    <source>
        <strain evidence="6">JCM 19129</strain>
    </source>
</reference>
<keyword evidence="3" id="KW-0804">Transcription</keyword>
<dbReference type="InterPro" id="IPR036388">
    <property type="entry name" value="WH-like_DNA-bd_sf"/>
</dbReference>
<dbReference type="SUPFAM" id="SSF48008">
    <property type="entry name" value="GntR ligand-binding domain-like"/>
    <property type="match status" value="1"/>
</dbReference>